<protein>
    <submittedName>
        <fullName evidence="1">SH3 domain-containing protein</fullName>
    </submittedName>
</protein>
<evidence type="ECO:0000313" key="1">
    <source>
        <dbReference type="EMBL" id="TSB02394.1"/>
    </source>
</evidence>
<comment type="caution">
    <text evidence="1">The sequence shown here is derived from an EMBL/GenBank/DDBJ whole genome shotgun (WGS) entry which is preliminary data.</text>
</comment>
<dbReference type="EMBL" id="VKKU01000002">
    <property type="protein sequence ID" value="TSB02394.1"/>
    <property type="molecule type" value="Genomic_DNA"/>
</dbReference>
<organism evidence="1 2">
    <name type="scientific">Sphingorhabdus contaminans</name>
    <dbReference type="NCBI Taxonomy" id="1343899"/>
    <lineage>
        <taxon>Bacteria</taxon>
        <taxon>Pseudomonadati</taxon>
        <taxon>Pseudomonadota</taxon>
        <taxon>Alphaproteobacteria</taxon>
        <taxon>Sphingomonadales</taxon>
        <taxon>Sphingomonadaceae</taxon>
        <taxon>Sphingorhabdus</taxon>
    </lineage>
</organism>
<dbReference type="RefSeq" id="WP_143777612.1">
    <property type="nucleotide sequence ID" value="NZ_VKKU01000002.1"/>
</dbReference>
<dbReference type="Proteomes" id="UP000320160">
    <property type="component" value="Unassembled WGS sequence"/>
</dbReference>
<dbReference type="AlphaFoldDB" id="A0A553WCH9"/>
<evidence type="ECO:0000313" key="2">
    <source>
        <dbReference type="Proteomes" id="UP000320160"/>
    </source>
</evidence>
<keyword evidence="2" id="KW-1185">Reference proteome</keyword>
<gene>
    <name evidence="1" type="ORF">FOM92_14965</name>
</gene>
<dbReference type="OrthoDB" id="9816009at2"/>
<proteinExistence type="predicted"/>
<sequence>MLHPNTILACSEDLQPPSVPVMVGGPFTGNNCTQLALTRATVRPMKAGSYLAVRNAPRIKSAELDRIAPGYPVIICTGLTNKQWVGVLYYEPGTEDTSPYGPHDCGLADMRNKRPLAYRGPCRSGWVARRYLILSAG</sequence>
<reference evidence="1 2" key="1">
    <citation type="submission" date="2019-07" db="EMBL/GenBank/DDBJ databases">
        <authorList>
            <person name="Park M."/>
        </authorList>
    </citation>
    <scope>NUCLEOTIDE SEQUENCE [LARGE SCALE GENOMIC DNA]</scope>
    <source>
        <strain evidence="1 2">KCTC32445</strain>
    </source>
</reference>
<accession>A0A553WCH9</accession>
<name>A0A553WCH9_9SPHN</name>